<protein>
    <submittedName>
        <fullName evidence="3">OSJNBa0011K22.17 protein</fullName>
    </submittedName>
</protein>
<evidence type="ECO:0000313" key="3">
    <source>
        <dbReference type="EMBL" id="CAE05235.3"/>
    </source>
</evidence>
<accession>A0A5S6R8L3</accession>
<dbReference type="EMBL" id="AL731644">
    <property type="protein sequence ID" value="CAE05235.3"/>
    <property type="molecule type" value="Genomic_DNA"/>
</dbReference>
<organism evidence="3 4">
    <name type="scientific">Oryza sativa subsp. japonica</name>
    <name type="common">Rice</name>
    <dbReference type="NCBI Taxonomy" id="39947"/>
    <lineage>
        <taxon>Eukaryota</taxon>
        <taxon>Viridiplantae</taxon>
        <taxon>Streptophyta</taxon>
        <taxon>Embryophyta</taxon>
        <taxon>Tracheophyta</taxon>
        <taxon>Spermatophyta</taxon>
        <taxon>Magnoliopsida</taxon>
        <taxon>Liliopsida</taxon>
        <taxon>Poales</taxon>
        <taxon>Poaceae</taxon>
        <taxon>BOP clade</taxon>
        <taxon>Oryzoideae</taxon>
        <taxon>Oryzeae</taxon>
        <taxon>Oryzinae</taxon>
        <taxon>Oryza</taxon>
        <taxon>Oryza sativa</taxon>
    </lineage>
</organism>
<evidence type="ECO:0000313" key="4">
    <source>
        <dbReference type="Proteomes" id="UP000000763"/>
    </source>
</evidence>
<dbReference type="Gene3D" id="2.40.70.10">
    <property type="entry name" value="Acid Proteases"/>
    <property type="match status" value="1"/>
</dbReference>
<feature type="domain" description="Retrotransposon gag" evidence="2">
    <location>
        <begin position="4"/>
        <end position="55"/>
    </location>
</feature>
<dbReference type="CDD" id="cd00303">
    <property type="entry name" value="retropepsin_like"/>
    <property type="match status" value="1"/>
</dbReference>
<dbReference type="InterPro" id="IPR005162">
    <property type="entry name" value="Retrotrans_gag_dom"/>
</dbReference>
<proteinExistence type="predicted"/>
<sequence>MGKTNALRGRISSFQQTRDESIPEAWERLQEYMAACPHHGMDDWLILQNFYNGLTPMSHDHLDAAARGAFFSKTVQGAVDLIEKMLDLLMKRLDDHDKKPQGTVKVLDSHVTCEVCGNTGHSGNDCLDTREAMYMGNNNGYCPQRGQGWNQPCPYVDRKHEAWEICLTPVQPSLKDLVFAQAKTIDALSKKLATNDKILENINVKLDGFASAFQNQLRFNKMLETQLAQFASLVPANETGTNGIAKEVPSSDSADKEVQLEKIVPQEYCDTWLLSFHQRSRKPSVDEQFARFAEVIQKIHINVPLLDAMQVPTYARYLKDMLNNKRLLPTMEVVKLTEQCSSVILHKLPEKKKDPGCPTITCSIGAQQFDQAFCDLGASISVMPKDVPDKLNFTVLTPTLMCLQLADLSVHYPTGIAEDVPVKIRDFFIPVDFVVLDMDMGKETPLILGRPFLSTAGANIDVGMGSIRFDINGKEKSLSFIRGRAEPTEYSNGRSGATQDGQPGEIHAEFSGEGNNDAQEPLLEDAGKTTHTGQEARAVGSEEAAVRTKAK</sequence>
<feature type="compositionally biased region" description="Polar residues" evidence="1">
    <location>
        <begin position="489"/>
        <end position="501"/>
    </location>
</feature>
<dbReference type="SUPFAM" id="SSF50630">
    <property type="entry name" value="Acid proteases"/>
    <property type="match status" value="1"/>
</dbReference>
<dbReference type="InterPro" id="IPR021109">
    <property type="entry name" value="Peptidase_aspartic_dom_sf"/>
</dbReference>
<dbReference type="PANTHER" id="PTHR33067:SF32">
    <property type="entry name" value="ASPARTIC PEPTIDASE DDI1-TYPE DOMAIN-CONTAINING PROTEIN"/>
    <property type="match status" value="1"/>
</dbReference>
<evidence type="ECO:0000259" key="2">
    <source>
        <dbReference type="Pfam" id="PF03732"/>
    </source>
</evidence>
<evidence type="ECO:0000256" key="1">
    <source>
        <dbReference type="SAM" id="MobiDB-lite"/>
    </source>
</evidence>
<reference evidence="4" key="2">
    <citation type="journal article" date="2008" name="Nucleic Acids Res.">
        <title>The rice annotation project database (RAP-DB): 2008 update.</title>
        <authorList>
            <consortium name="The rice annotation project (RAP)"/>
        </authorList>
    </citation>
    <scope>GENOME REANNOTATION</scope>
    <source>
        <strain evidence="4">cv. Nipponbare</strain>
    </source>
</reference>
<dbReference type="Proteomes" id="UP000000763">
    <property type="component" value="Chromosome 4"/>
</dbReference>
<dbReference type="PANTHER" id="PTHR33067">
    <property type="entry name" value="RNA-DIRECTED DNA POLYMERASE-RELATED"/>
    <property type="match status" value="1"/>
</dbReference>
<dbReference type="AlphaFoldDB" id="A0A5S6R8L3"/>
<gene>
    <name evidence="3" type="ORF">OSJNBa0011K22.17</name>
</gene>
<dbReference type="Pfam" id="PF03732">
    <property type="entry name" value="Retrotrans_gag"/>
    <property type="match status" value="1"/>
</dbReference>
<reference evidence="4" key="1">
    <citation type="journal article" date="2005" name="Nature">
        <title>The map-based sequence of the rice genome.</title>
        <authorList>
            <consortium name="International rice genome sequencing project (IRGSP)"/>
            <person name="Matsumoto T."/>
            <person name="Wu J."/>
            <person name="Kanamori H."/>
            <person name="Katayose Y."/>
            <person name="Fujisawa M."/>
            <person name="Namiki N."/>
            <person name="Mizuno H."/>
            <person name="Yamamoto K."/>
            <person name="Antonio B.A."/>
            <person name="Baba T."/>
            <person name="Sakata K."/>
            <person name="Nagamura Y."/>
            <person name="Aoki H."/>
            <person name="Arikawa K."/>
            <person name="Arita K."/>
            <person name="Bito T."/>
            <person name="Chiden Y."/>
            <person name="Fujitsuka N."/>
            <person name="Fukunaka R."/>
            <person name="Hamada M."/>
            <person name="Harada C."/>
            <person name="Hayashi A."/>
            <person name="Hijishita S."/>
            <person name="Honda M."/>
            <person name="Hosokawa S."/>
            <person name="Ichikawa Y."/>
            <person name="Idonuma A."/>
            <person name="Iijima M."/>
            <person name="Ikeda M."/>
            <person name="Ikeno M."/>
            <person name="Ito K."/>
            <person name="Ito S."/>
            <person name="Ito T."/>
            <person name="Ito Y."/>
            <person name="Ito Y."/>
            <person name="Iwabuchi A."/>
            <person name="Kamiya K."/>
            <person name="Karasawa W."/>
            <person name="Kurita K."/>
            <person name="Katagiri S."/>
            <person name="Kikuta A."/>
            <person name="Kobayashi H."/>
            <person name="Kobayashi N."/>
            <person name="Machita K."/>
            <person name="Maehara T."/>
            <person name="Masukawa M."/>
            <person name="Mizubayashi T."/>
            <person name="Mukai Y."/>
            <person name="Nagasaki H."/>
            <person name="Nagata Y."/>
            <person name="Naito S."/>
            <person name="Nakashima M."/>
            <person name="Nakama Y."/>
            <person name="Nakamichi Y."/>
            <person name="Nakamura M."/>
            <person name="Meguro A."/>
            <person name="Negishi M."/>
            <person name="Ohta I."/>
            <person name="Ohta T."/>
            <person name="Okamoto M."/>
            <person name="Ono N."/>
            <person name="Saji S."/>
            <person name="Sakaguchi M."/>
            <person name="Sakai K."/>
            <person name="Shibata M."/>
            <person name="Shimokawa T."/>
            <person name="Song J."/>
            <person name="Takazaki Y."/>
            <person name="Terasawa K."/>
            <person name="Tsugane M."/>
            <person name="Tsuji K."/>
            <person name="Ueda S."/>
            <person name="Waki K."/>
            <person name="Yamagata H."/>
            <person name="Yamamoto M."/>
            <person name="Yamamoto S."/>
            <person name="Yamane H."/>
            <person name="Yoshiki S."/>
            <person name="Yoshihara R."/>
            <person name="Yukawa K."/>
            <person name="Zhong H."/>
            <person name="Yano M."/>
            <person name="Yuan Q."/>
            <person name="Ouyang S."/>
            <person name="Liu J."/>
            <person name="Jones K.M."/>
            <person name="Gansberger K."/>
            <person name="Moffat K."/>
            <person name="Hill J."/>
            <person name="Bera J."/>
            <person name="Fadrosh D."/>
            <person name="Jin S."/>
            <person name="Johri S."/>
            <person name="Kim M."/>
            <person name="Overton L."/>
            <person name="Reardon M."/>
            <person name="Tsitrin T."/>
            <person name="Vuong H."/>
            <person name="Weaver B."/>
            <person name="Ciecko A."/>
            <person name="Tallon L."/>
            <person name="Jackson J."/>
            <person name="Pai G."/>
            <person name="Aken S.V."/>
            <person name="Utterback T."/>
            <person name="Reidmuller S."/>
            <person name="Feldblyum T."/>
            <person name="Hsiao J."/>
            <person name="Zismann V."/>
            <person name="Iobst S."/>
            <person name="de Vazeille A.R."/>
            <person name="Buell C.R."/>
            <person name="Ying K."/>
            <person name="Li Y."/>
            <person name="Lu T."/>
            <person name="Huang Y."/>
            <person name="Zhao Q."/>
            <person name="Feng Q."/>
            <person name="Zhang L."/>
            <person name="Zhu J."/>
            <person name="Weng Q."/>
            <person name="Mu J."/>
            <person name="Lu Y."/>
            <person name="Fan D."/>
            <person name="Liu Y."/>
            <person name="Guan J."/>
            <person name="Zhang Y."/>
            <person name="Yu S."/>
            <person name="Liu X."/>
            <person name="Zhang Y."/>
            <person name="Hong G."/>
            <person name="Han B."/>
            <person name="Choisne N."/>
            <person name="Demange N."/>
            <person name="Orjeda G."/>
            <person name="Samain S."/>
            <person name="Cattolico L."/>
            <person name="Pelletier E."/>
            <person name="Couloux A."/>
            <person name="Segurens B."/>
            <person name="Wincker P."/>
            <person name="D'Hont A."/>
            <person name="Scarpelli C."/>
            <person name="Weissenbach J."/>
            <person name="Salanoubat M."/>
            <person name="Quetier F."/>
            <person name="Yu Y."/>
            <person name="Kim H.R."/>
            <person name="Rambo T."/>
            <person name="Currie J."/>
            <person name="Collura K."/>
            <person name="Luo M."/>
            <person name="Yang T."/>
            <person name="Ammiraju J.S.S."/>
            <person name="Engler F."/>
            <person name="Soderlund C."/>
            <person name="Wing R.A."/>
            <person name="Palmer L.E."/>
            <person name="de la Bastide M."/>
            <person name="Spiegel L."/>
            <person name="Nascimento L."/>
            <person name="Zutavern T."/>
            <person name="O'Shaughnessy A."/>
            <person name="Dike S."/>
            <person name="Dedhia N."/>
            <person name="Preston R."/>
            <person name="Balija V."/>
            <person name="McCombie W.R."/>
            <person name="Chow T."/>
            <person name="Chen H."/>
            <person name="Chung M."/>
            <person name="Chen C."/>
            <person name="Shaw J."/>
            <person name="Wu H."/>
            <person name="Hsiao K."/>
            <person name="Chao Y."/>
            <person name="Chu M."/>
            <person name="Cheng C."/>
            <person name="Hour A."/>
            <person name="Lee P."/>
            <person name="Lin S."/>
            <person name="Lin Y."/>
            <person name="Liou J."/>
            <person name="Liu S."/>
            <person name="Hsing Y."/>
            <person name="Raghuvanshi S."/>
            <person name="Mohanty A."/>
            <person name="Bharti A.K."/>
            <person name="Gaur A."/>
            <person name="Gupta V."/>
            <person name="Kumar D."/>
            <person name="Ravi V."/>
            <person name="Vij S."/>
            <person name="Kapur A."/>
            <person name="Khurana P."/>
            <person name="Khurana P."/>
            <person name="Khurana J.P."/>
            <person name="Tyagi A.K."/>
            <person name="Gaikwad K."/>
            <person name="Singh A."/>
            <person name="Dalal V."/>
            <person name="Srivastava S."/>
            <person name="Dixit A."/>
            <person name="Pal A.K."/>
            <person name="Ghazi I.A."/>
            <person name="Yadav M."/>
            <person name="Pandit A."/>
            <person name="Bhargava A."/>
            <person name="Sureshbabu K."/>
            <person name="Batra K."/>
            <person name="Sharma T.R."/>
            <person name="Mohapatra T."/>
            <person name="Singh N.K."/>
            <person name="Messing J."/>
            <person name="Nelson A.B."/>
            <person name="Fuks G."/>
            <person name="Kavchok S."/>
            <person name="Keizer G."/>
            <person name="Linton E."/>
            <person name="Llaca V."/>
            <person name="Song R."/>
            <person name="Tanyolac B."/>
            <person name="Young S."/>
            <person name="Ho-Il K."/>
            <person name="Hahn J.H."/>
            <person name="Sangsakoo G."/>
            <person name="Vanavichit A."/>
            <person name="de Mattos Luiz.A.T."/>
            <person name="Zimmer P.D."/>
            <person name="Malone G."/>
            <person name="Dellagostin O."/>
            <person name="de Oliveira A.C."/>
            <person name="Bevan M."/>
            <person name="Bancroft I."/>
            <person name="Minx P."/>
            <person name="Cordum H."/>
            <person name="Wilson R."/>
            <person name="Cheng Z."/>
            <person name="Jin W."/>
            <person name="Jiang J."/>
            <person name="Leong S.A."/>
            <person name="Iwama H."/>
            <person name="Gojobori T."/>
            <person name="Itoh T."/>
            <person name="Niimura Y."/>
            <person name="Fujii Y."/>
            <person name="Habara T."/>
            <person name="Sakai H."/>
            <person name="Sato Y."/>
            <person name="Wilson G."/>
            <person name="Kumar K."/>
            <person name="McCouch S."/>
            <person name="Juretic N."/>
            <person name="Hoen D."/>
            <person name="Wright S."/>
            <person name="Bruskiewich R."/>
            <person name="Bureau T."/>
            <person name="Miyao A."/>
            <person name="Hirochika H."/>
            <person name="Nishikawa T."/>
            <person name="Kadowaki K."/>
            <person name="Sugiura M."/>
            <person name="Burr B."/>
            <person name="Sasaki T."/>
        </authorList>
    </citation>
    <scope>NUCLEOTIDE SEQUENCE [LARGE SCALE GENOMIC DNA]</scope>
    <source>
        <strain evidence="4">cv. Nipponbare</strain>
    </source>
</reference>
<name>A0A5S6R8L3_ORYSJ</name>
<feature type="region of interest" description="Disordered" evidence="1">
    <location>
        <begin position="485"/>
        <end position="551"/>
    </location>
</feature>